<evidence type="ECO:0000313" key="2">
    <source>
        <dbReference type="WBParaSite" id="PS1159_v2.g1048.t1"/>
    </source>
</evidence>
<proteinExistence type="predicted"/>
<name>A0AC35ETD1_9BILA</name>
<evidence type="ECO:0000313" key="1">
    <source>
        <dbReference type="Proteomes" id="UP000887580"/>
    </source>
</evidence>
<reference evidence="2" key="1">
    <citation type="submission" date="2022-11" db="UniProtKB">
        <authorList>
            <consortium name="WormBaseParasite"/>
        </authorList>
    </citation>
    <scope>IDENTIFICATION</scope>
</reference>
<dbReference type="WBParaSite" id="PS1159_v2.g1048.t1">
    <property type="protein sequence ID" value="PS1159_v2.g1048.t1"/>
    <property type="gene ID" value="PS1159_v2.g1048"/>
</dbReference>
<dbReference type="Proteomes" id="UP000887580">
    <property type="component" value="Unplaced"/>
</dbReference>
<protein>
    <submittedName>
        <fullName evidence="2">Uncharacterized protein</fullName>
    </submittedName>
</protein>
<organism evidence="1 2">
    <name type="scientific">Panagrolaimus sp. PS1159</name>
    <dbReference type="NCBI Taxonomy" id="55785"/>
    <lineage>
        <taxon>Eukaryota</taxon>
        <taxon>Metazoa</taxon>
        <taxon>Ecdysozoa</taxon>
        <taxon>Nematoda</taxon>
        <taxon>Chromadorea</taxon>
        <taxon>Rhabditida</taxon>
        <taxon>Tylenchina</taxon>
        <taxon>Panagrolaimomorpha</taxon>
        <taxon>Panagrolaimoidea</taxon>
        <taxon>Panagrolaimidae</taxon>
        <taxon>Panagrolaimus</taxon>
    </lineage>
</organism>
<accession>A0AC35ETD1</accession>
<sequence>MPRRKPFAVLLANGEKDAAASHDDGPVAIPDEDEDSTKTSSTQASSTHQLPAALVISDWADAALNENPQPPTDTPTPKSPSKSPLRQPTVPQSDETEELRQKLLQQKEQLRQKQAEIEAKEKALQSSDSEDEGLEQFYEELFNPSFVNAPVAPPPIIQQGFVPLGTNPYFNYPPQLPYMNLPQPSHPPMNRQPANFQSSLHPSQYRRPRPAPQPEQAENQRQPLRQQSRSNDGAAAVPRPLTLQPQATATPSQVEPPLPADTFNIFNKIRRQFQERSFYGDDDFVKCLDLREKDVHVVFKSGRQLTIIYANVTEFLRQYSSDTTFLLRRQQMAPFTLQQKDAWTAFLNSTDDITIKGYWEPSYLYPILDCCPDAAEIYLFDITFPKVTVYLVLIHLPPKIDMLLIDFRRSQTPSIDDVVTAFSLDCEDGNHKYTSLTTIVSTFPTNEIFDTTITKLRQYVSEKLVILVDKEPSDNYIRLLKTRQFVVAGFATYVAAKESFVIFQHASTDGVLCIGLRAPQ</sequence>